<feature type="transmembrane region" description="Helical" evidence="1">
    <location>
        <begin position="204"/>
        <end position="222"/>
    </location>
</feature>
<dbReference type="EMBL" id="NGAF01000033">
    <property type="protein sequence ID" value="OXR40363.1"/>
    <property type="molecule type" value="Genomic_DNA"/>
</dbReference>
<evidence type="ECO:0000256" key="1">
    <source>
        <dbReference type="SAM" id="Phobius"/>
    </source>
</evidence>
<feature type="transmembrane region" description="Helical" evidence="1">
    <location>
        <begin position="134"/>
        <end position="159"/>
    </location>
</feature>
<keyword evidence="1" id="KW-0812">Transmembrane</keyword>
<keyword evidence="1" id="KW-1133">Transmembrane helix</keyword>
<feature type="transmembrane region" description="Helical" evidence="1">
    <location>
        <begin position="55"/>
        <end position="79"/>
    </location>
</feature>
<protein>
    <submittedName>
        <fullName evidence="2">Uncharacterized protein</fullName>
    </submittedName>
</protein>
<gene>
    <name evidence="2" type="ORF">B7C42_07529</name>
</gene>
<organism evidence="2 3">
    <name type="scientific">Nocardia cerradoensis</name>
    <dbReference type="NCBI Taxonomy" id="85688"/>
    <lineage>
        <taxon>Bacteria</taxon>
        <taxon>Bacillati</taxon>
        <taxon>Actinomycetota</taxon>
        <taxon>Actinomycetes</taxon>
        <taxon>Mycobacteriales</taxon>
        <taxon>Nocardiaceae</taxon>
        <taxon>Nocardia</taxon>
    </lineage>
</organism>
<accession>A0A231GUR5</accession>
<evidence type="ECO:0000313" key="2">
    <source>
        <dbReference type="EMBL" id="OXR40363.1"/>
    </source>
</evidence>
<dbReference type="Proteomes" id="UP000215506">
    <property type="component" value="Unassembled WGS sequence"/>
</dbReference>
<keyword evidence="3" id="KW-1185">Reference proteome</keyword>
<sequence>MLSTNLRAQQAILWSTPVIALVLLVLFAAFPGFVPPMSPNMTAAQVAQFYADNTALIRFSQVGFNLFGVLIVPFFVLIMGRMTRMGGQSHIFAFSYLGAIVAGVTLFALSNIVFGVAAFRPDRGPELVQTLNDLAWILFIAPIGMLLAQFVLLALAVHFDDGERPVFPKWVAPYSLVTAVAMAPSAGAAVFRDGPLAWDGFISFWLRNSAFAVFVVVMFFLVRAALGRQARDEAGVP</sequence>
<dbReference type="AlphaFoldDB" id="A0A231GUR5"/>
<name>A0A231GUR5_9NOCA</name>
<comment type="caution">
    <text evidence="2">The sequence shown here is derived from an EMBL/GenBank/DDBJ whole genome shotgun (WGS) entry which is preliminary data.</text>
</comment>
<feature type="transmembrane region" description="Helical" evidence="1">
    <location>
        <begin position="12"/>
        <end position="35"/>
    </location>
</feature>
<feature type="transmembrane region" description="Helical" evidence="1">
    <location>
        <begin position="91"/>
        <end position="114"/>
    </location>
</feature>
<evidence type="ECO:0000313" key="3">
    <source>
        <dbReference type="Proteomes" id="UP000215506"/>
    </source>
</evidence>
<feature type="transmembrane region" description="Helical" evidence="1">
    <location>
        <begin position="171"/>
        <end position="192"/>
    </location>
</feature>
<reference evidence="2 3" key="1">
    <citation type="submission" date="2017-07" db="EMBL/GenBank/DDBJ databases">
        <title>First draft Genome Sequence of Nocardia cerradoensis isolated from human infection.</title>
        <authorList>
            <person name="Carrasco G."/>
        </authorList>
    </citation>
    <scope>NUCLEOTIDE SEQUENCE [LARGE SCALE GENOMIC DNA]</scope>
    <source>
        <strain evidence="2 3">CNM20130759</strain>
    </source>
</reference>
<proteinExistence type="predicted"/>
<keyword evidence="1" id="KW-0472">Membrane</keyword>